<evidence type="ECO:0000313" key="2">
    <source>
        <dbReference type="EMBL" id="CEF70223.1"/>
    </source>
</evidence>
<dbReference type="RefSeq" id="XP_024509422.1">
    <property type="nucleotide sequence ID" value="XM_024643789.1"/>
</dbReference>
<dbReference type="GeneID" id="36382596"/>
<dbReference type="GO" id="GO:0005739">
    <property type="term" value="C:mitochondrion"/>
    <property type="evidence" value="ECO:0007669"/>
    <property type="project" value="TreeGrafter"/>
</dbReference>
<dbReference type="PANTHER" id="PTHR13113:SF1">
    <property type="entry name" value="EVOLUTIONARILY CONSERVED SIGNALING INTERMEDIATE IN TOLL PATHWAY, MITOCHONDRIAL"/>
    <property type="match status" value="1"/>
</dbReference>
<reference evidence="4" key="2">
    <citation type="submission" date="2020-12" db="UniProtKB">
        <authorList>
            <consortium name="WormBaseParasite"/>
        </authorList>
    </citation>
    <scope>IDENTIFICATION</scope>
</reference>
<dbReference type="InterPro" id="IPR010418">
    <property type="entry name" value="ECSIT"/>
</dbReference>
<dbReference type="CTD" id="36382596"/>
<evidence type="ECO:0000313" key="4">
    <source>
        <dbReference type="WBParaSite" id="SRAE_2000485700.1"/>
    </source>
</evidence>
<dbReference type="WBParaSite" id="SRAE_2000485700.1">
    <property type="protein sequence ID" value="SRAE_2000485700.1"/>
    <property type="gene ID" value="WBGene00265103"/>
</dbReference>
<dbReference type="STRING" id="34506.A0A090LKL1"/>
<evidence type="ECO:0000313" key="3">
    <source>
        <dbReference type="Proteomes" id="UP000035682"/>
    </source>
</evidence>
<dbReference type="InterPro" id="IPR046448">
    <property type="entry name" value="ECSIT_N"/>
</dbReference>
<dbReference type="AlphaFoldDB" id="A0A090LKL1"/>
<dbReference type="GO" id="GO:0007178">
    <property type="term" value="P:cell surface receptor protein serine/threonine kinase signaling pathway"/>
    <property type="evidence" value="ECO:0007669"/>
    <property type="project" value="TreeGrafter"/>
</dbReference>
<name>A0A090LKL1_STRRB</name>
<organism evidence="2">
    <name type="scientific">Strongyloides ratti</name>
    <name type="common">Parasitic roundworm</name>
    <dbReference type="NCBI Taxonomy" id="34506"/>
    <lineage>
        <taxon>Eukaryota</taxon>
        <taxon>Metazoa</taxon>
        <taxon>Ecdysozoa</taxon>
        <taxon>Nematoda</taxon>
        <taxon>Chromadorea</taxon>
        <taxon>Rhabditida</taxon>
        <taxon>Tylenchina</taxon>
        <taxon>Panagrolaimomorpha</taxon>
        <taxon>Strongyloidoidea</taxon>
        <taxon>Strongyloididae</taxon>
        <taxon>Strongyloides</taxon>
    </lineage>
</organism>
<gene>
    <name evidence="2 4 5" type="ORF">SRAE_2000485700</name>
</gene>
<feature type="domain" description="ECSIT N-terminal" evidence="1">
    <location>
        <begin position="35"/>
        <end position="132"/>
    </location>
</feature>
<proteinExistence type="predicted"/>
<dbReference type="WormBase" id="SRAE_2000485700">
    <property type="protein sequence ID" value="SRP10407"/>
    <property type="gene ID" value="WBGene00265103"/>
</dbReference>
<sequence>MFTRFGLNLKICSLKLLSDARKETFVSNELEHLDEQFKSIPKEDRSKITFHAVLATFRKNNLNLRGSVEFITTALKHMKDFNLHKDLDTYKALLDSFPKGPLIPQTKAQKIFLHFPQHQNCCIKVLDEMKWNALAVLEDNSRESAMAWMKHLQEDNSNLEKATILFKLKTSDVDVI</sequence>
<keyword evidence="3" id="KW-1185">Reference proteome</keyword>
<dbReference type="Pfam" id="PF06239">
    <property type="entry name" value="ECSIT_N"/>
    <property type="match status" value="1"/>
</dbReference>
<dbReference type="Proteomes" id="UP000035682">
    <property type="component" value="Unplaced"/>
</dbReference>
<dbReference type="PANTHER" id="PTHR13113">
    <property type="entry name" value="ECSIT EVOLUTIONARILY CONSERVED SIGNALING INTERMEDIATE IN TOLL PATHWAYS"/>
    <property type="match status" value="1"/>
</dbReference>
<dbReference type="EMBL" id="LN609529">
    <property type="protein sequence ID" value="CEF70223.1"/>
    <property type="molecule type" value="Genomic_DNA"/>
</dbReference>
<dbReference type="OrthoDB" id="10064298at2759"/>
<reference evidence="2 3" key="1">
    <citation type="submission" date="2014-09" db="EMBL/GenBank/DDBJ databases">
        <authorList>
            <person name="Martin A.A."/>
        </authorList>
    </citation>
    <scope>NUCLEOTIDE SEQUENCE</scope>
    <source>
        <strain evidence="3">ED321</strain>
        <strain evidence="2">ED321 Heterogonic</strain>
    </source>
</reference>
<accession>A0A090LKL1</accession>
<dbReference type="GO" id="GO:0045087">
    <property type="term" value="P:innate immune response"/>
    <property type="evidence" value="ECO:0007669"/>
    <property type="project" value="TreeGrafter"/>
</dbReference>
<evidence type="ECO:0000259" key="1">
    <source>
        <dbReference type="Pfam" id="PF06239"/>
    </source>
</evidence>
<protein>
    <submittedName>
        <fullName evidence="2 4">Evolutionarily conserved signaling intermediate in Toll pathway, mitochondrial</fullName>
    </submittedName>
</protein>
<evidence type="ECO:0000313" key="5">
    <source>
        <dbReference type="WormBase" id="SRAE_2000485700"/>
    </source>
</evidence>